<gene>
    <name evidence="3" type="ORF">V1477_015709</name>
</gene>
<accession>A0ABD2BAY8</accession>
<keyword evidence="2" id="KW-0472">Membrane</keyword>
<evidence type="ECO:0000313" key="4">
    <source>
        <dbReference type="Proteomes" id="UP001607303"/>
    </source>
</evidence>
<keyword evidence="2" id="KW-0812">Transmembrane</keyword>
<evidence type="ECO:0000256" key="2">
    <source>
        <dbReference type="SAM" id="Phobius"/>
    </source>
</evidence>
<protein>
    <submittedName>
        <fullName evidence="3">Synaptotagmin-7 isoform X3</fullName>
    </submittedName>
</protein>
<feature type="region of interest" description="Disordered" evidence="1">
    <location>
        <begin position="76"/>
        <end position="99"/>
    </location>
</feature>
<dbReference type="EMBL" id="JAYRBN010000091">
    <property type="protein sequence ID" value="KAL2729898.1"/>
    <property type="molecule type" value="Genomic_DNA"/>
</dbReference>
<dbReference type="Proteomes" id="UP001607303">
    <property type="component" value="Unassembled WGS sequence"/>
</dbReference>
<evidence type="ECO:0000313" key="3">
    <source>
        <dbReference type="EMBL" id="KAL2729898.1"/>
    </source>
</evidence>
<keyword evidence="4" id="KW-1185">Reference proteome</keyword>
<evidence type="ECO:0000256" key="1">
    <source>
        <dbReference type="SAM" id="MobiDB-lite"/>
    </source>
</evidence>
<sequence length="176" mass="19450">MVHMGIAGQYFAELEPNFDGPPKAIDPAVRARKLVGMERRDMILTAVFGTVGALAVIVALGLAVWFYLRARKSKQRDDDLEDPNEHSDGGTGHQTQSTKKNGFLNLKTCLISTKTLGKLGRSRPKTRAFNVPSFDIGNLEVVAKIKRSIDGETLRRREVNQVVLNLHEGARIWPGS</sequence>
<feature type="transmembrane region" description="Helical" evidence="2">
    <location>
        <begin position="42"/>
        <end position="68"/>
    </location>
</feature>
<proteinExistence type="predicted"/>
<reference evidence="3 4" key="1">
    <citation type="journal article" date="2024" name="Ann. Entomol. Soc. Am.">
        <title>Genomic analyses of the southern and eastern yellowjacket wasps (Hymenoptera: Vespidae) reveal evolutionary signatures of social life.</title>
        <authorList>
            <person name="Catto M.A."/>
            <person name="Caine P.B."/>
            <person name="Orr S.E."/>
            <person name="Hunt B.G."/>
            <person name="Goodisman M.A.D."/>
        </authorList>
    </citation>
    <scope>NUCLEOTIDE SEQUENCE [LARGE SCALE GENOMIC DNA]</scope>
    <source>
        <strain evidence="3">232</strain>
        <tissue evidence="3">Head and thorax</tissue>
    </source>
</reference>
<name>A0ABD2BAY8_VESMC</name>
<comment type="caution">
    <text evidence="3">The sequence shown here is derived from an EMBL/GenBank/DDBJ whole genome shotgun (WGS) entry which is preliminary data.</text>
</comment>
<keyword evidence="2" id="KW-1133">Transmembrane helix</keyword>
<organism evidence="3 4">
    <name type="scientific">Vespula maculifrons</name>
    <name type="common">Eastern yellow jacket</name>
    <name type="synonym">Wasp</name>
    <dbReference type="NCBI Taxonomy" id="7453"/>
    <lineage>
        <taxon>Eukaryota</taxon>
        <taxon>Metazoa</taxon>
        <taxon>Ecdysozoa</taxon>
        <taxon>Arthropoda</taxon>
        <taxon>Hexapoda</taxon>
        <taxon>Insecta</taxon>
        <taxon>Pterygota</taxon>
        <taxon>Neoptera</taxon>
        <taxon>Endopterygota</taxon>
        <taxon>Hymenoptera</taxon>
        <taxon>Apocrita</taxon>
        <taxon>Aculeata</taxon>
        <taxon>Vespoidea</taxon>
        <taxon>Vespidae</taxon>
        <taxon>Vespinae</taxon>
        <taxon>Vespula</taxon>
    </lineage>
</organism>
<dbReference type="AlphaFoldDB" id="A0ABD2BAY8"/>